<name>A0A4R6SHI9_LABRH</name>
<dbReference type="InterPro" id="IPR032724">
    <property type="entry name" value="SCP1.201-like"/>
</dbReference>
<accession>A0A4R6SHI9</accession>
<evidence type="ECO:0000313" key="2">
    <source>
        <dbReference type="Proteomes" id="UP000295444"/>
    </source>
</evidence>
<dbReference type="RefSeq" id="WP_166659172.1">
    <property type="nucleotide sequence ID" value="NZ_SNXZ01000002.1"/>
</dbReference>
<proteinExistence type="predicted"/>
<organism evidence="1 2">
    <name type="scientific">Labedaea rhizosphaerae</name>
    <dbReference type="NCBI Taxonomy" id="598644"/>
    <lineage>
        <taxon>Bacteria</taxon>
        <taxon>Bacillati</taxon>
        <taxon>Actinomycetota</taxon>
        <taxon>Actinomycetes</taxon>
        <taxon>Pseudonocardiales</taxon>
        <taxon>Pseudonocardiaceae</taxon>
        <taxon>Labedaea</taxon>
    </lineage>
</organism>
<evidence type="ECO:0000313" key="1">
    <source>
        <dbReference type="EMBL" id="TDQ01093.1"/>
    </source>
</evidence>
<dbReference type="Proteomes" id="UP000295444">
    <property type="component" value="Unassembled WGS sequence"/>
</dbReference>
<protein>
    <submittedName>
        <fullName evidence="1">Nucleic acid/nucleotide deaminase of polymorphic system toxin</fullName>
    </submittedName>
</protein>
<comment type="caution">
    <text evidence="1">The sequence shown here is derived from an EMBL/GenBank/DDBJ whole genome shotgun (WGS) entry which is preliminary data.</text>
</comment>
<dbReference type="Pfam" id="PF14428">
    <property type="entry name" value="DddA-like"/>
    <property type="match status" value="1"/>
</dbReference>
<reference evidence="1 2" key="1">
    <citation type="submission" date="2019-03" db="EMBL/GenBank/DDBJ databases">
        <title>Genomic Encyclopedia of Type Strains, Phase IV (KMG-IV): sequencing the most valuable type-strain genomes for metagenomic binning, comparative biology and taxonomic classification.</title>
        <authorList>
            <person name="Goeker M."/>
        </authorList>
    </citation>
    <scope>NUCLEOTIDE SEQUENCE [LARGE SCALE GENOMIC DNA]</scope>
    <source>
        <strain evidence="1 2">DSM 45361</strain>
    </source>
</reference>
<gene>
    <name evidence="1" type="ORF">EV186_102960</name>
</gene>
<dbReference type="AlphaFoldDB" id="A0A4R6SHI9"/>
<sequence>MAQNGSGCVGKLVGWAVAAILVVIVAKSCGLDLNPFGGDDTACEASGSSSSGAVAYADDDSCPDYLREAVGDSAWAHDQQEAIRDLKLTVGRYMTSASAAPQTMTSGYDHFSDLADAYLRDSDFNYPERGQPTVISHVETKIAAKMRHDGVTAAVVAINNPQVCGPAMGCQQAVPAILPEGSVLYVWELDADEPVTLEGRATP</sequence>
<dbReference type="EMBL" id="SNXZ01000002">
    <property type="protein sequence ID" value="TDQ01093.1"/>
    <property type="molecule type" value="Genomic_DNA"/>
</dbReference>
<keyword evidence="2" id="KW-1185">Reference proteome</keyword>